<evidence type="ECO:0000313" key="2">
    <source>
        <dbReference type="Proteomes" id="UP000260425"/>
    </source>
</evidence>
<organismHost>
    <name type="scientific">Bacillus subtilis</name>
    <dbReference type="NCBI Taxonomy" id="1423"/>
</organismHost>
<gene>
    <name evidence="1" type="ORF">BSP38_204</name>
</gene>
<dbReference type="EMBL" id="MH606185">
    <property type="protein sequence ID" value="AXH71246.1"/>
    <property type="molecule type" value="Genomic_DNA"/>
</dbReference>
<sequence length="81" mass="9716">MDYSKLTDQELLQTVSGLHDVNLNEEWFSRHGINFPYRLDIFGRILNCMSYQIMQDSECDKLIVRQANEVRVHRQLTNHKY</sequence>
<keyword evidence="2" id="KW-1185">Reference proteome</keyword>
<protein>
    <submittedName>
        <fullName evidence="1">Uncharacterized protein</fullName>
    </submittedName>
</protein>
<accession>A0A345MK64</accession>
<name>A0A345MK64_BPBSP</name>
<proteinExistence type="predicted"/>
<dbReference type="Proteomes" id="UP000260425">
    <property type="component" value="Segment"/>
</dbReference>
<organism evidence="1 2">
    <name type="scientific">Bacillus phage BSP38</name>
    <dbReference type="NCBI Taxonomy" id="2283013"/>
    <lineage>
        <taxon>Viruses</taxon>
        <taxon>Duplodnaviria</taxon>
        <taxon>Heunggongvirae</taxon>
        <taxon>Uroviricota</taxon>
        <taxon>Caudoviricetes</taxon>
        <taxon>Herelleviridae</taxon>
        <taxon>Bastillevirinae</taxon>
        <taxon>Jeonjuvirus</taxon>
        <taxon>Jeonjuvirus BSP38</taxon>
    </lineage>
</organism>
<reference evidence="1 2" key="1">
    <citation type="submission" date="2018-07" db="EMBL/GenBank/DDBJ databases">
        <title>Complete nucleotide sequence of Bacillus phage BSP38.</title>
        <authorList>
            <person name="Ghosh K."/>
            <person name="Kim K.-P."/>
        </authorList>
    </citation>
    <scope>NUCLEOTIDE SEQUENCE [LARGE SCALE GENOMIC DNA]</scope>
</reference>
<evidence type="ECO:0000313" key="1">
    <source>
        <dbReference type="EMBL" id="AXH71246.1"/>
    </source>
</evidence>